<dbReference type="GeneID" id="10508809"/>
<evidence type="ECO:0000313" key="2">
    <source>
        <dbReference type="Proteomes" id="UP000001064"/>
    </source>
</evidence>
<dbReference type="RefSeq" id="XP_003290968.1">
    <property type="nucleotide sequence ID" value="XM_003290920.1"/>
</dbReference>
<name>F0ZU70_DICPU</name>
<accession>F0ZU70</accession>
<dbReference type="EMBL" id="GL871189">
    <property type="protein sequence ID" value="EGC32518.1"/>
    <property type="molecule type" value="Genomic_DNA"/>
</dbReference>
<proteinExistence type="predicted"/>
<protein>
    <submittedName>
        <fullName evidence="1">Uncharacterized protein</fullName>
    </submittedName>
</protein>
<sequence length="117" mass="13256">MFPGHLRNKATTKDDNIRDHVTSQYQITTLPNQGRNQLLLFTYNFTTPPCKKFMTKLHLVAFGSNQYTISTELTNWSIFSIATNQLTNNCPTMEVIRTSIAHGGQVPSDIKYGIHPL</sequence>
<reference evidence="2" key="1">
    <citation type="journal article" date="2011" name="Genome Biol.">
        <title>Comparative genomics of the social amoebae Dictyostelium discoideum and Dictyostelium purpureum.</title>
        <authorList>
            <consortium name="US DOE Joint Genome Institute (JGI-PGF)"/>
            <person name="Sucgang R."/>
            <person name="Kuo A."/>
            <person name="Tian X."/>
            <person name="Salerno W."/>
            <person name="Parikh A."/>
            <person name="Feasley C.L."/>
            <person name="Dalin E."/>
            <person name="Tu H."/>
            <person name="Huang E."/>
            <person name="Barry K."/>
            <person name="Lindquist E."/>
            <person name="Shapiro H."/>
            <person name="Bruce D."/>
            <person name="Schmutz J."/>
            <person name="Salamov A."/>
            <person name="Fey P."/>
            <person name="Gaudet P."/>
            <person name="Anjard C."/>
            <person name="Babu M.M."/>
            <person name="Basu S."/>
            <person name="Bushmanova Y."/>
            <person name="van der Wel H."/>
            <person name="Katoh-Kurasawa M."/>
            <person name="Dinh C."/>
            <person name="Coutinho P.M."/>
            <person name="Saito T."/>
            <person name="Elias M."/>
            <person name="Schaap P."/>
            <person name="Kay R.R."/>
            <person name="Henrissat B."/>
            <person name="Eichinger L."/>
            <person name="Rivero F."/>
            <person name="Putnam N.H."/>
            <person name="West C.M."/>
            <person name="Loomis W.F."/>
            <person name="Chisholm R.L."/>
            <person name="Shaulsky G."/>
            <person name="Strassmann J.E."/>
            <person name="Queller D.C."/>
            <person name="Kuspa A."/>
            <person name="Grigoriev I.V."/>
        </authorList>
    </citation>
    <scope>NUCLEOTIDE SEQUENCE [LARGE SCALE GENOMIC DNA]</scope>
    <source>
        <strain evidence="2">QSDP1</strain>
    </source>
</reference>
<keyword evidence="2" id="KW-1185">Reference proteome</keyword>
<dbReference type="AlphaFoldDB" id="F0ZU70"/>
<dbReference type="Proteomes" id="UP000001064">
    <property type="component" value="Unassembled WGS sequence"/>
</dbReference>
<dbReference type="InParanoid" id="F0ZU70"/>
<organism evidence="1 2">
    <name type="scientific">Dictyostelium purpureum</name>
    <name type="common">Slime mold</name>
    <dbReference type="NCBI Taxonomy" id="5786"/>
    <lineage>
        <taxon>Eukaryota</taxon>
        <taxon>Amoebozoa</taxon>
        <taxon>Evosea</taxon>
        <taxon>Eumycetozoa</taxon>
        <taxon>Dictyostelia</taxon>
        <taxon>Dictyosteliales</taxon>
        <taxon>Dictyosteliaceae</taxon>
        <taxon>Dictyostelium</taxon>
    </lineage>
</organism>
<dbReference type="VEuPathDB" id="AmoebaDB:DICPUDRAFT_81662"/>
<evidence type="ECO:0000313" key="1">
    <source>
        <dbReference type="EMBL" id="EGC32518.1"/>
    </source>
</evidence>
<gene>
    <name evidence="1" type="ORF">DICPUDRAFT_81662</name>
</gene>
<dbReference type="KEGG" id="dpp:DICPUDRAFT_81662"/>